<organism evidence="2 3">
    <name type="scientific">Rubripirellula tenax</name>
    <dbReference type="NCBI Taxonomy" id="2528015"/>
    <lineage>
        <taxon>Bacteria</taxon>
        <taxon>Pseudomonadati</taxon>
        <taxon>Planctomycetota</taxon>
        <taxon>Planctomycetia</taxon>
        <taxon>Pirellulales</taxon>
        <taxon>Pirellulaceae</taxon>
        <taxon>Rubripirellula</taxon>
    </lineage>
</organism>
<evidence type="ECO:0000313" key="3">
    <source>
        <dbReference type="Proteomes" id="UP000318288"/>
    </source>
</evidence>
<dbReference type="Proteomes" id="UP000318288">
    <property type="component" value="Unassembled WGS sequence"/>
</dbReference>
<evidence type="ECO:0000256" key="1">
    <source>
        <dbReference type="SAM" id="MobiDB-lite"/>
    </source>
</evidence>
<keyword evidence="3" id="KW-1185">Reference proteome</keyword>
<feature type="compositionally biased region" description="Basic and acidic residues" evidence="1">
    <location>
        <begin position="1"/>
        <end position="11"/>
    </location>
</feature>
<evidence type="ECO:0000313" key="2">
    <source>
        <dbReference type="EMBL" id="TWU44602.1"/>
    </source>
</evidence>
<protein>
    <submittedName>
        <fullName evidence="2">Uncharacterized protein</fullName>
    </submittedName>
</protein>
<comment type="caution">
    <text evidence="2">The sequence shown here is derived from an EMBL/GenBank/DDBJ whole genome shotgun (WGS) entry which is preliminary data.</text>
</comment>
<accession>A0A5C6E6N4</accession>
<dbReference type="EMBL" id="SJPW01000011">
    <property type="protein sequence ID" value="TWU44602.1"/>
    <property type="molecule type" value="Genomic_DNA"/>
</dbReference>
<reference evidence="2 3" key="1">
    <citation type="submission" date="2019-02" db="EMBL/GenBank/DDBJ databases">
        <title>Deep-cultivation of Planctomycetes and their phenomic and genomic characterization uncovers novel biology.</title>
        <authorList>
            <person name="Wiegand S."/>
            <person name="Jogler M."/>
            <person name="Boedeker C."/>
            <person name="Pinto D."/>
            <person name="Vollmers J."/>
            <person name="Rivas-Marin E."/>
            <person name="Kohn T."/>
            <person name="Peeters S.H."/>
            <person name="Heuer A."/>
            <person name="Rast P."/>
            <person name="Oberbeckmann S."/>
            <person name="Bunk B."/>
            <person name="Jeske O."/>
            <person name="Meyerdierks A."/>
            <person name="Storesund J.E."/>
            <person name="Kallscheuer N."/>
            <person name="Luecker S."/>
            <person name="Lage O.M."/>
            <person name="Pohl T."/>
            <person name="Merkel B.J."/>
            <person name="Hornburger P."/>
            <person name="Mueller R.-W."/>
            <person name="Bruemmer F."/>
            <person name="Labrenz M."/>
            <person name="Spormann A.M."/>
            <person name="Op Den Camp H."/>
            <person name="Overmann J."/>
            <person name="Amann R."/>
            <person name="Jetten M.S.M."/>
            <person name="Mascher T."/>
            <person name="Medema M.H."/>
            <person name="Devos D.P."/>
            <person name="Kaster A.-K."/>
            <person name="Ovreas L."/>
            <person name="Rohde M."/>
            <person name="Galperin M.Y."/>
            <person name="Jogler C."/>
        </authorList>
    </citation>
    <scope>NUCLEOTIDE SEQUENCE [LARGE SCALE GENOMIC DNA]</scope>
    <source>
        <strain evidence="2 3">Poly51</strain>
    </source>
</reference>
<sequence length="51" mass="5653">MDNWGRGEDSAIKGTETVQLSGQMLSIEDPDAMHEDCGRLAKQRSSLQFVN</sequence>
<proteinExistence type="predicted"/>
<feature type="region of interest" description="Disordered" evidence="1">
    <location>
        <begin position="1"/>
        <end position="28"/>
    </location>
</feature>
<dbReference type="AlphaFoldDB" id="A0A5C6E6N4"/>
<name>A0A5C6E6N4_9BACT</name>
<gene>
    <name evidence="2" type="ORF">Poly51_60330</name>
</gene>